<reference evidence="1" key="2">
    <citation type="submission" date="2025-03" db="EMBL/GenBank/DDBJ databases">
        <authorList>
            <consortium name="ELIXIR-Norway"/>
            <consortium name="Elixir Norway"/>
        </authorList>
    </citation>
    <scope>NUCLEOTIDE SEQUENCE</scope>
</reference>
<gene>
    <name evidence="1" type="ORF">MRATA1EN22A_LOCUS23629</name>
</gene>
<accession>A0AC59ZVI6</accession>
<proteinExistence type="predicted"/>
<dbReference type="EMBL" id="OX596088">
    <property type="protein sequence ID" value="CAN0517434.1"/>
    <property type="molecule type" value="Genomic_DNA"/>
</dbReference>
<organism evidence="1 2">
    <name type="scientific">Rangifer tarandus platyrhynchus</name>
    <name type="common">Svalbard reindeer</name>
    <dbReference type="NCBI Taxonomy" id="3082113"/>
    <lineage>
        <taxon>Eukaryota</taxon>
        <taxon>Metazoa</taxon>
        <taxon>Chordata</taxon>
        <taxon>Craniata</taxon>
        <taxon>Vertebrata</taxon>
        <taxon>Euteleostomi</taxon>
        <taxon>Mammalia</taxon>
        <taxon>Eutheria</taxon>
        <taxon>Laurasiatheria</taxon>
        <taxon>Artiodactyla</taxon>
        <taxon>Ruminantia</taxon>
        <taxon>Pecora</taxon>
        <taxon>Cervidae</taxon>
        <taxon>Odocoileinae</taxon>
        <taxon>Rangifer</taxon>
    </lineage>
</organism>
<name>A0AC59ZVI6_RANTA</name>
<reference evidence="1" key="1">
    <citation type="submission" date="2023-05" db="EMBL/GenBank/DDBJ databases">
        <authorList>
            <consortium name="ELIXIR-Norway"/>
        </authorList>
    </citation>
    <scope>NUCLEOTIDE SEQUENCE</scope>
</reference>
<evidence type="ECO:0000313" key="1">
    <source>
        <dbReference type="EMBL" id="CAN0517434.1"/>
    </source>
</evidence>
<evidence type="ECO:0000313" key="2">
    <source>
        <dbReference type="Proteomes" id="UP001162501"/>
    </source>
</evidence>
<dbReference type="Proteomes" id="UP001162501">
    <property type="component" value="Chromosome 4"/>
</dbReference>
<protein>
    <submittedName>
        <fullName evidence="1">Uncharacterized protein</fullName>
    </submittedName>
</protein>
<sequence>MDCVVHGVAESQTRLSDFRFPHFSGEGSCRPFPLHLGGAGDRQVCKPRAPRTRPRLSLGIWGAEQGFRGSPGPALTPAARSPCPAAAERPAGLSRWTNGLHAVPPAATGGQCALRNGQGACVRVRACACVRECVCA</sequence>